<proteinExistence type="predicted"/>
<keyword evidence="3" id="KW-1185">Reference proteome</keyword>
<accession>A0A836CBG5</accession>
<gene>
    <name evidence="2" type="ORF">JKP88DRAFT_330410</name>
</gene>
<reference evidence="2" key="1">
    <citation type="submission" date="2021-02" db="EMBL/GenBank/DDBJ databases">
        <title>First Annotated Genome of the Yellow-green Alga Tribonema minus.</title>
        <authorList>
            <person name="Mahan K.M."/>
        </authorList>
    </citation>
    <scope>NUCLEOTIDE SEQUENCE</scope>
    <source>
        <strain evidence="2">UTEX B ZZ1240</strain>
    </source>
</reference>
<protein>
    <submittedName>
        <fullName evidence="2">Uncharacterized protein</fullName>
    </submittedName>
</protein>
<feature type="compositionally biased region" description="Low complexity" evidence="1">
    <location>
        <begin position="37"/>
        <end position="63"/>
    </location>
</feature>
<comment type="caution">
    <text evidence="2">The sequence shown here is derived from an EMBL/GenBank/DDBJ whole genome shotgun (WGS) entry which is preliminary data.</text>
</comment>
<feature type="region of interest" description="Disordered" evidence="1">
    <location>
        <begin position="129"/>
        <end position="169"/>
    </location>
</feature>
<feature type="region of interest" description="Disordered" evidence="1">
    <location>
        <begin position="37"/>
        <end position="108"/>
    </location>
</feature>
<evidence type="ECO:0000313" key="3">
    <source>
        <dbReference type="Proteomes" id="UP000664859"/>
    </source>
</evidence>
<feature type="compositionally biased region" description="Polar residues" evidence="1">
    <location>
        <begin position="432"/>
        <end position="441"/>
    </location>
</feature>
<feature type="region of interest" description="Disordered" evidence="1">
    <location>
        <begin position="1"/>
        <end position="23"/>
    </location>
</feature>
<evidence type="ECO:0000313" key="2">
    <source>
        <dbReference type="EMBL" id="KAG5178151.1"/>
    </source>
</evidence>
<organism evidence="2 3">
    <name type="scientific">Tribonema minus</name>
    <dbReference type="NCBI Taxonomy" id="303371"/>
    <lineage>
        <taxon>Eukaryota</taxon>
        <taxon>Sar</taxon>
        <taxon>Stramenopiles</taxon>
        <taxon>Ochrophyta</taxon>
        <taxon>PX clade</taxon>
        <taxon>Xanthophyceae</taxon>
        <taxon>Tribonematales</taxon>
        <taxon>Tribonemataceae</taxon>
        <taxon>Tribonema</taxon>
    </lineage>
</organism>
<dbReference type="Proteomes" id="UP000664859">
    <property type="component" value="Unassembled WGS sequence"/>
</dbReference>
<feature type="region of interest" description="Disordered" evidence="1">
    <location>
        <begin position="404"/>
        <end position="458"/>
    </location>
</feature>
<evidence type="ECO:0000256" key="1">
    <source>
        <dbReference type="SAM" id="MobiDB-lite"/>
    </source>
</evidence>
<sequence length="532" mass="54872">MADDQMTFTPARAQHHDGDPPLLSIHALSDVYAILSPSTNTSTSSMPSLSRSDSSSEADSITDGSVDGNAAGLTSAPAAPVSTGTAPPHMYDRPRTRGKRGGVRVQRTRMKVGATIAAAAAAAVLSDLEDGEPTSSVPKSQQHRKQQQQQQQQQFGYTGDTGRSHTAPPVAHVAPASYHADPMYELAYQEIQKAQLRDACAVSAAALHISPRAVSYPPSQSPDPYSSAVYSSAPVSWGGSPAPALAFHDGAGANAFGMRIAHPGAPLSSPPAVAGGGGGGAAGSWFRINSEELPPLGETAAAAERETGFAIGAELAARMCALGAAQPIEDVLAAVKRDRAAAAAAAAPSANVHLPVVERELELALRCVFALRTPAARDAFLRWRTVHGDARFVADVKRLVRDHEAAAARRAAPPTDGQRNIPQQQQQQQRQTRVGQHSNNQSASWAAAPPAARGGWVGDAVPPPAPFLPCARCGEAPTGAAMVHGGGGGSGGGMVFCNAPCCFACASHLCACHAPCPACDQPILTVVPMRGQ</sequence>
<feature type="compositionally biased region" description="Basic residues" evidence="1">
    <location>
        <begin position="96"/>
        <end position="108"/>
    </location>
</feature>
<feature type="compositionally biased region" description="Low complexity" evidence="1">
    <location>
        <begin position="442"/>
        <end position="452"/>
    </location>
</feature>
<dbReference type="EMBL" id="JAFCMP010000517">
    <property type="protein sequence ID" value="KAG5178151.1"/>
    <property type="molecule type" value="Genomic_DNA"/>
</dbReference>
<name>A0A836CBG5_9STRA</name>
<dbReference type="AlphaFoldDB" id="A0A836CBG5"/>